<feature type="region of interest" description="Disordered" evidence="1">
    <location>
        <begin position="58"/>
        <end position="82"/>
    </location>
</feature>
<organism evidence="2 3">
    <name type="scientific">Tremella mesenterica</name>
    <name type="common">Jelly fungus</name>
    <dbReference type="NCBI Taxonomy" id="5217"/>
    <lineage>
        <taxon>Eukaryota</taxon>
        <taxon>Fungi</taxon>
        <taxon>Dikarya</taxon>
        <taxon>Basidiomycota</taxon>
        <taxon>Agaricomycotina</taxon>
        <taxon>Tremellomycetes</taxon>
        <taxon>Tremellales</taxon>
        <taxon>Tremellaceae</taxon>
        <taxon>Tremella</taxon>
    </lineage>
</organism>
<keyword evidence="3" id="KW-1185">Reference proteome</keyword>
<dbReference type="EMBL" id="SDIL01000070">
    <property type="protein sequence ID" value="RXK37377.1"/>
    <property type="molecule type" value="Genomic_DNA"/>
</dbReference>
<reference evidence="2 3" key="1">
    <citation type="submission" date="2016-06" db="EMBL/GenBank/DDBJ databases">
        <title>Evolution of pathogenesis and genome organization in the Tremellales.</title>
        <authorList>
            <person name="Cuomo C."/>
            <person name="Litvintseva A."/>
            <person name="Heitman J."/>
            <person name="Chen Y."/>
            <person name="Sun S."/>
            <person name="Springer D."/>
            <person name="Dromer F."/>
            <person name="Young S."/>
            <person name="Zeng Q."/>
            <person name="Chapman S."/>
            <person name="Gujja S."/>
            <person name="Saif S."/>
            <person name="Birren B."/>
        </authorList>
    </citation>
    <scope>NUCLEOTIDE SEQUENCE [LARGE SCALE GENOMIC DNA]</scope>
    <source>
        <strain evidence="2 3">ATCC 28783</strain>
    </source>
</reference>
<feature type="compositionally biased region" description="Low complexity" evidence="1">
    <location>
        <begin position="1"/>
        <end position="26"/>
    </location>
</feature>
<gene>
    <name evidence="2" type="ORF">M231_05364</name>
</gene>
<feature type="compositionally biased region" description="Acidic residues" evidence="1">
    <location>
        <begin position="72"/>
        <end position="82"/>
    </location>
</feature>
<name>A0A4V1M3M4_TREME</name>
<feature type="compositionally biased region" description="Basic and acidic residues" evidence="1">
    <location>
        <begin position="307"/>
        <end position="323"/>
    </location>
</feature>
<dbReference type="VEuPathDB" id="FungiDB:TREMEDRAFT_72974"/>
<evidence type="ECO:0000256" key="1">
    <source>
        <dbReference type="SAM" id="MobiDB-lite"/>
    </source>
</evidence>
<evidence type="ECO:0000313" key="3">
    <source>
        <dbReference type="Proteomes" id="UP000289152"/>
    </source>
</evidence>
<feature type="compositionally biased region" description="Pro residues" evidence="1">
    <location>
        <begin position="27"/>
        <end position="39"/>
    </location>
</feature>
<proteinExistence type="predicted"/>
<feature type="region of interest" description="Disordered" evidence="1">
    <location>
        <begin position="1"/>
        <end position="43"/>
    </location>
</feature>
<protein>
    <submittedName>
        <fullName evidence="2">Uncharacterized protein</fullName>
    </submittedName>
</protein>
<accession>A0A4V1M3M4</accession>
<feature type="region of interest" description="Disordered" evidence="1">
    <location>
        <begin position="581"/>
        <end position="608"/>
    </location>
</feature>
<dbReference type="InParanoid" id="A0A4V1M3M4"/>
<sequence length="744" mass="81525">MPPSNSLTSSSSSSSSRPFHLSLSPLSTPPQPTSLPTPPSTIQNRSFANLARFFGIGSTTSFPTDDVPTETTDPEVEEDETDEESLMWQAQTALVSHHPQIAIQAYTTAALPPHRSPSACLALGNLLTRGTAFAEPRSTLNPLEDIKSKRKADTNDNRLRRMISFFYPPLPSPTLVTPPLSPPPERRFDLATNGWTIPKEGKRAVRDAKGMGIAGGWLVLGIGWVVDGELDKEAVVNASLTRIDIISGTSEDEDGVMVFDVKSKGRARGGTEFVSRIQHSGDTKRTIRSSESANTLGSSNTSMTETETSKTEDSTRVADDLDPRRRSTLGSEFERLNLLYDLLVPLLHLYRNGHIQAHDPVALPPISPSQLPLVLQPQGDLEKGRNVWHLGNVVATRLMQLRIMTPRSSIVKDRIEQRRNGVTIMATYLQAMTSPPSLAEPLFRSVVSFGTCGLTLPDQLVHQAAKRLDIILRSPLPSPSMSLLRNTSDGYPFPPLQSIPTRTHKKTTSTLSNISMMSKGKKNKFDLRHRIPSTTSMLSLSSNYLTPVKSSASLVSLSTVDVDWTPSRGVITSADSLRKIQQNQQDQLAPFSPPTPKNDSFLKPSHSQQTLALPLPSQSSYHPQPISYESKRIVKTPVQDRTEISQNQSEHQIQGTDPVLAAAELRSALTKHVLCSVCGSRGVNLPECRKCGLVFCSRACRVDIDKAGDGKRHVCGVWERKRFLSVPSVGRRGSRLQNVVVSVC</sequence>
<dbReference type="Proteomes" id="UP000289152">
    <property type="component" value="Unassembled WGS sequence"/>
</dbReference>
<evidence type="ECO:0000313" key="2">
    <source>
        <dbReference type="EMBL" id="RXK37377.1"/>
    </source>
</evidence>
<dbReference type="AlphaFoldDB" id="A0A4V1M3M4"/>
<dbReference type="OrthoDB" id="2526979at2759"/>
<feature type="region of interest" description="Disordered" evidence="1">
    <location>
        <begin position="280"/>
        <end position="323"/>
    </location>
</feature>
<comment type="caution">
    <text evidence="2">The sequence shown here is derived from an EMBL/GenBank/DDBJ whole genome shotgun (WGS) entry which is preliminary data.</text>
</comment>